<proteinExistence type="predicted"/>
<dbReference type="AlphaFoldDB" id="A0A813FKF4"/>
<evidence type="ECO:0000313" key="2">
    <source>
        <dbReference type="EMBL" id="CAE8612479.1"/>
    </source>
</evidence>
<keyword evidence="3" id="KW-1185">Reference proteome</keyword>
<evidence type="ECO:0000256" key="1">
    <source>
        <dbReference type="SAM" id="MobiDB-lite"/>
    </source>
</evidence>
<organism evidence="2 3">
    <name type="scientific">Polarella glacialis</name>
    <name type="common">Dinoflagellate</name>
    <dbReference type="NCBI Taxonomy" id="89957"/>
    <lineage>
        <taxon>Eukaryota</taxon>
        <taxon>Sar</taxon>
        <taxon>Alveolata</taxon>
        <taxon>Dinophyceae</taxon>
        <taxon>Suessiales</taxon>
        <taxon>Suessiaceae</taxon>
        <taxon>Polarella</taxon>
    </lineage>
</organism>
<protein>
    <submittedName>
        <fullName evidence="2">Uncharacterized protein</fullName>
    </submittedName>
</protein>
<dbReference type="Proteomes" id="UP000654075">
    <property type="component" value="Unassembled WGS sequence"/>
</dbReference>
<feature type="region of interest" description="Disordered" evidence="1">
    <location>
        <begin position="225"/>
        <end position="260"/>
    </location>
</feature>
<gene>
    <name evidence="2" type="ORF">PGLA1383_LOCUS30274</name>
</gene>
<comment type="caution">
    <text evidence="2">The sequence shown here is derived from an EMBL/GenBank/DDBJ whole genome shotgun (WGS) entry which is preliminary data.</text>
</comment>
<accession>A0A813FKF4</accession>
<dbReference type="EMBL" id="CAJNNV010025123">
    <property type="protein sequence ID" value="CAE8612479.1"/>
    <property type="molecule type" value="Genomic_DNA"/>
</dbReference>
<sequence length="260" mass="28964">MTTDETGRKAAFERIHEHYEQMGLSKWADDAFQLRGSQEDYDKVKTEGCSRSPQVVYEEIKARLASPDGTESLYGEISLYGESSLYGETLYGGGADDQAQAARKIDAQMNSTKSLLQAARKIDTTPSRSLLQAQSARNRNPSNWADEAYQVAECDRQGAYDEVMTTDETGRKAAFERIHEHYEQMGLSKWADDAFQLRGSQEDYDKVNTESCSRSPQVVYEEIKGRLASPDGTESLYGESSLYGETRYGGGAKSLYGEGK</sequence>
<evidence type="ECO:0000313" key="3">
    <source>
        <dbReference type="Proteomes" id="UP000654075"/>
    </source>
</evidence>
<reference evidence="2" key="1">
    <citation type="submission" date="2021-02" db="EMBL/GenBank/DDBJ databases">
        <authorList>
            <person name="Dougan E. K."/>
            <person name="Rhodes N."/>
            <person name="Thang M."/>
            <person name="Chan C."/>
        </authorList>
    </citation>
    <scope>NUCLEOTIDE SEQUENCE</scope>
</reference>
<name>A0A813FKF4_POLGL</name>